<dbReference type="InterPro" id="IPR036250">
    <property type="entry name" value="AcylCo_DH-like_C"/>
</dbReference>
<dbReference type="SUPFAM" id="SSF47203">
    <property type="entry name" value="Acyl-CoA dehydrogenase C-terminal domain-like"/>
    <property type="match status" value="1"/>
</dbReference>
<keyword evidence="3" id="KW-0274">FAD</keyword>
<name>A0A7J6SI86_PEROL</name>
<proteinExistence type="inferred from homology"/>
<evidence type="ECO:0000256" key="2">
    <source>
        <dbReference type="ARBA" id="ARBA00022630"/>
    </source>
</evidence>
<evidence type="ECO:0000256" key="3">
    <source>
        <dbReference type="ARBA" id="ARBA00022827"/>
    </source>
</evidence>
<keyword evidence="2" id="KW-0285">Flavoprotein</keyword>
<keyword evidence="7" id="KW-1185">Reference proteome</keyword>
<sequence length="492" mass="55094">MDCQGVWSSGTTFVEFNDVKVPVENLLGKENEGFKVIMYNFNHERWGFVVQAVRFSRLLYEVSFKYAQKRKTFGKTLIEHPVIRWKLAEMARQIEGAQGWMESLTHQMCTMPPKQAVLMLGGPLALCKAHCTKMFEYCAREASQIFGGNAYTRSGLGEVVERLYRDVRALAIPGGSEEIMLDLACVRKFFNVGVSVVLPVVLRAYLLICVFYQRGGGGDPAGVGVLELQRDGKSSLIYQSRSCANGLTIAFELIERSICEDKSLADIAMMSEEDPRSDHRSAVQPASVEIPPAEMAAGLSRSVDLRTAAGLESATVRLLLRSGVQEVDVVALLAVSWRHAHRHFIGDKCRDRSGIANLHDMLPPCDVSWEQLDGLEAGLRERKEKMARIKSRILGAEEEQRWLKDEVERLSRTPVCLTELDVDCILEGADGFNAIRATNCRWMTAAESLMTRCYEMCHQLRCHNDGLAVMSGGEYPFRVFANSLGAPWWGFY</sequence>
<dbReference type="SUPFAM" id="SSF56645">
    <property type="entry name" value="Acyl-CoA dehydrogenase NM domain-like"/>
    <property type="match status" value="1"/>
</dbReference>
<dbReference type="GO" id="GO:0003995">
    <property type="term" value="F:acyl-CoA dehydrogenase activity"/>
    <property type="evidence" value="ECO:0007669"/>
    <property type="project" value="TreeGrafter"/>
</dbReference>
<gene>
    <name evidence="6" type="ORF">FOZ63_033625</name>
</gene>
<evidence type="ECO:0000256" key="4">
    <source>
        <dbReference type="ARBA" id="ARBA00023002"/>
    </source>
</evidence>
<dbReference type="Proteomes" id="UP000553632">
    <property type="component" value="Unassembled WGS sequence"/>
</dbReference>
<reference evidence="6 7" key="1">
    <citation type="submission" date="2020-04" db="EMBL/GenBank/DDBJ databases">
        <title>Perkinsus olseni comparative genomics.</title>
        <authorList>
            <person name="Bogema D.R."/>
        </authorList>
    </citation>
    <scope>NUCLEOTIDE SEQUENCE [LARGE SCALE GENOMIC DNA]</scope>
    <source>
        <strain evidence="6 7">ATCC PRA-207</strain>
    </source>
</reference>
<comment type="caution">
    <text evidence="6">The sequence shown here is derived from an EMBL/GenBank/DDBJ whole genome shotgun (WGS) entry which is preliminary data.</text>
</comment>
<keyword evidence="4" id="KW-0560">Oxidoreductase</keyword>
<dbReference type="Gene3D" id="1.20.140.10">
    <property type="entry name" value="Butyryl-CoA Dehydrogenase, subunit A, domain 3"/>
    <property type="match status" value="1"/>
</dbReference>
<protein>
    <recommendedName>
        <fullName evidence="5">Acyl-CoA dehydrogenase/oxidase C-terminal domain-containing protein</fullName>
    </recommendedName>
</protein>
<evidence type="ECO:0000313" key="7">
    <source>
        <dbReference type="Proteomes" id="UP000553632"/>
    </source>
</evidence>
<evidence type="ECO:0000259" key="5">
    <source>
        <dbReference type="Pfam" id="PF00441"/>
    </source>
</evidence>
<comment type="similarity">
    <text evidence="1">Belongs to the acyl-CoA dehydrogenase family.</text>
</comment>
<evidence type="ECO:0000313" key="6">
    <source>
        <dbReference type="EMBL" id="KAF4732405.1"/>
    </source>
</evidence>
<dbReference type="Pfam" id="PF00441">
    <property type="entry name" value="Acyl-CoA_dh_1"/>
    <property type="match status" value="1"/>
</dbReference>
<accession>A0A7J6SI86</accession>
<dbReference type="AlphaFoldDB" id="A0A7J6SI86"/>
<dbReference type="EMBL" id="JABANO010018080">
    <property type="protein sequence ID" value="KAF4732405.1"/>
    <property type="molecule type" value="Genomic_DNA"/>
</dbReference>
<dbReference type="GO" id="GO:0005737">
    <property type="term" value="C:cytoplasm"/>
    <property type="evidence" value="ECO:0007669"/>
    <property type="project" value="TreeGrafter"/>
</dbReference>
<dbReference type="PANTHER" id="PTHR48083">
    <property type="entry name" value="MEDIUM-CHAIN SPECIFIC ACYL-COA DEHYDROGENASE, MITOCHONDRIAL-RELATED"/>
    <property type="match status" value="1"/>
</dbReference>
<dbReference type="InterPro" id="IPR050741">
    <property type="entry name" value="Acyl-CoA_dehydrogenase"/>
</dbReference>
<dbReference type="GO" id="GO:0033539">
    <property type="term" value="P:fatty acid beta-oxidation using acyl-CoA dehydrogenase"/>
    <property type="evidence" value="ECO:0007669"/>
    <property type="project" value="TreeGrafter"/>
</dbReference>
<organism evidence="6 7">
    <name type="scientific">Perkinsus olseni</name>
    <name type="common">Perkinsus atlanticus</name>
    <dbReference type="NCBI Taxonomy" id="32597"/>
    <lineage>
        <taxon>Eukaryota</taxon>
        <taxon>Sar</taxon>
        <taxon>Alveolata</taxon>
        <taxon>Perkinsozoa</taxon>
        <taxon>Perkinsea</taxon>
        <taxon>Perkinsida</taxon>
        <taxon>Perkinsidae</taxon>
        <taxon>Perkinsus</taxon>
    </lineage>
</organism>
<evidence type="ECO:0000256" key="1">
    <source>
        <dbReference type="ARBA" id="ARBA00009347"/>
    </source>
</evidence>
<dbReference type="PANTHER" id="PTHR48083:SF28">
    <property type="entry name" value="ACYL-COA DEHYDROGENASE FAMILY PROTEIN (AFU_ORTHOLOGUE AFUA_6G10880)-RELATED"/>
    <property type="match status" value="1"/>
</dbReference>
<dbReference type="InterPro" id="IPR009075">
    <property type="entry name" value="AcylCo_DH/oxidase_C"/>
</dbReference>
<feature type="non-terminal residue" evidence="6">
    <location>
        <position position="1"/>
    </location>
</feature>
<dbReference type="InterPro" id="IPR009100">
    <property type="entry name" value="AcylCoA_DH/oxidase_NM_dom_sf"/>
</dbReference>
<feature type="domain" description="Acyl-CoA dehydrogenase/oxidase C-terminal" evidence="5">
    <location>
        <begin position="31"/>
        <end position="183"/>
    </location>
</feature>